<sequence>MSKANAIVLDGCSVKCNILKNSCVGDRVIVVM</sequence>
<dbReference type="EMBL" id="GGEC01081655">
    <property type="protein sequence ID" value="MBX62139.1"/>
    <property type="molecule type" value="Transcribed_RNA"/>
</dbReference>
<proteinExistence type="predicted"/>
<name>A0A2P2Q5G9_RHIMU</name>
<protein>
    <submittedName>
        <fullName evidence="1">Uncharacterized protein</fullName>
    </submittedName>
</protein>
<evidence type="ECO:0000313" key="1">
    <source>
        <dbReference type="EMBL" id="MBX62139.1"/>
    </source>
</evidence>
<reference evidence="1" key="1">
    <citation type="submission" date="2018-02" db="EMBL/GenBank/DDBJ databases">
        <title>Rhizophora mucronata_Transcriptome.</title>
        <authorList>
            <person name="Meera S.P."/>
            <person name="Sreeshan A."/>
            <person name="Augustine A."/>
        </authorList>
    </citation>
    <scope>NUCLEOTIDE SEQUENCE</scope>
    <source>
        <tissue evidence="1">Leaf</tissue>
    </source>
</reference>
<accession>A0A2P2Q5G9</accession>
<dbReference type="AlphaFoldDB" id="A0A2P2Q5G9"/>
<organism evidence="1">
    <name type="scientific">Rhizophora mucronata</name>
    <name type="common">Asiatic mangrove</name>
    <dbReference type="NCBI Taxonomy" id="61149"/>
    <lineage>
        <taxon>Eukaryota</taxon>
        <taxon>Viridiplantae</taxon>
        <taxon>Streptophyta</taxon>
        <taxon>Embryophyta</taxon>
        <taxon>Tracheophyta</taxon>
        <taxon>Spermatophyta</taxon>
        <taxon>Magnoliopsida</taxon>
        <taxon>eudicotyledons</taxon>
        <taxon>Gunneridae</taxon>
        <taxon>Pentapetalae</taxon>
        <taxon>rosids</taxon>
        <taxon>fabids</taxon>
        <taxon>Malpighiales</taxon>
        <taxon>Rhizophoraceae</taxon>
        <taxon>Rhizophora</taxon>
    </lineage>
</organism>